<dbReference type="Proteomes" id="UP000025061">
    <property type="component" value="Unassembled WGS sequence"/>
</dbReference>
<accession>A0A059FDZ2</accession>
<evidence type="ECO:0000313" key="1">
    <source>
        <dbReference type="EMBL" id="KCZ88812.1"/>
    </source>
</evidence>
<evidence type="ECO:0000313" key="2">
    <source>
        <dbReference type="Proteomes" id="UP000025061"/>
    </source>
</evidence>
<name>A0A059FDZ2_9PROT</name>
<gene>
    <name evidence="1" type="ORF">HHI_14879</name>
</gene>
<dbReference type="EMBL" id="ARYI01000015">
    <property type="protein sequence ID" value="KCZ88812.1"/>
    <property type="molecule type" value="Genomic_DNA"/>
</dbReference>
<keyword evidence="2" id="KW-1185">Reference proteome</keyword>
<protein>
    <submittedName>
        <fullName evidence="1">Uncharacterized protein</fullName>
    </submittedName>
</protein>
<dbReference type="PATRIC" id="fig|1280951.3.peg.3000"/>
<proteinExistence type="predicted"/>
<comment type="caution">
    <text evidence="1">The sequence shown here is derived from an EMBL/GenBank/DDBJ whole genome shotgun (WGS) entry which is preliminary data.</text>
</comment>
<sequence>MKPGQSVAPSANMRKVDRKEFREAQVGVSFEATRVRGGDTC</sequence>
<dbReference type="AlphaFoldDB" id="A0A059FDZ2"/>
<reference evidence="1 2" key="1">
    <citation type="submission" date="2013-04" db="EMBL/GenBank/DDBJ databases">
        <title>Hyphomonas hirschiana VP5 Genome Sequencing.</title>
        <authorList>
            <person name="Lai Q."/>
            <person name="Shao Z."/>
        </authorList>
    </citation>
    <scope>NUCLEOTIDE SEQUENCE [LARGE SCALE GENOMIC DNA]</scope>
    <source>
        <strain evidence="1 2">VP5</strain>
    </source>
</reference>
<organism evidence="1 2">
    <name type="scientific">Hyphomonas hirschiana VP5</name>
    <dbReference type="NCBI Taxonomy" id="1280951"/>
    <lineage>
        <taxon>Bacteria</taxon>
        <taxon>Pseudomonadati</taxon>
        <taxon>Pseudomonadota</taxon>
        <taxon>Alphaproteobacteria</taxon>
        <taxon>Hyphomonadales</taxon>
        <taxon>Hyphomonadaceae</taxon>
        <taxon>Hyphomonas</taxon>
    </lineage>
</organism>